<feature type="region of interest" description="Disordered" evidence="10">
    <location>
        <begin position="1"/>
        <end position="33"/>
    </location>
</feature>
<evidence type="ECO:0000256" key="7">
    <source>
        <dbReference type="ARBA" id="ARBA00032824"/>
    </source>
</evidence>
<keyword evidence="6" id="KW-0676">Redox-active center</keyword>
<dbReference type="InterPro" id="IPR013766">
    <property type="entry name" value="Thioredoxin_domain"/>
</dbReference>
<comment type="caution">
    <text evidence="12">The sequence shown here is derived from an EMBL/GenBank/DDBJ whole genome shotgun (WGS) entry which is preliminary data.</text>
</comment>
<dbReference type="EC" id="1.11.1.24" evidence="1"/>
<accession>A0ABR2J4B3</accession>
<reference evidence="12 13" key="1">
    <citation type="journal article" date="2024" name="IMA Fungus">
        <title>Apiospora arundinis, a panoply of carbohydrate-active enzymes and secondary metabolites.</title>
        <authorList>
            <person name="Sorensen T."/>
            <person name="Petersen C."/>
            <person name="Muurmann A.T."/>
            <person name="Christiansen J.V."/>
            <person name="Brundto M.L."/>
            <person name="Overgaard C.K."/>
            <person name="Boysen A.T."/>
            <person name="Wollenberg R.D."/>
            <person name="Larsen T.O."/>
            <person name="Sorensen J.L."/>
            <person name="Nielsen K.L."/>
            <person name="Sondergaard T.E."/>
        </authorList>
    </citation>
    <scope>NUCLEOTIDE SEQUENCE [LARGE SCALE GENOMIC DNA]</scope>
    <source>
        <strain evidence="12 13">AAU 773</strain>
    </source>
</reference>
<evidence type="ECO:0000259" key="11">
    <source>
        <dbReference type="PROSITE" id="PS51352"/>
    </source>
</evidence>
<feature type="compositionally biased region" description="Basic residues" evidence="10">
    <location>
        <begin position="1"/>
        <end position="10"/>
    </location>
</feature>
<evidence type="ECO:0000256" key="2">
    <source>
        <dbReference type="ARBA" id="ARBA00022559"/>
    </source>
</evidence>
<dbReference type="Pfam" id="PF13374">
    <property type="entry name" value="TPR_10"/>
    <property type="match status" value="1"/>
</dbReference>
<dbReference type="Gene3D" id="3.40.30.10">
    <property type="entry name" value="Glutaredoxin"/>
    <property type="match status" value="1"/>
</dbReference>
<evidence type="ECO:0000256" key="3">
    <source>
        <dbReference type="ARBA" id="ARBA00022862"/>
    </source>
</evidence>
<name>A0ABR2J4B3_9PEZI</name>
<dbReference type="InterPro" id="IPR036249">
    <property type="entry name" value="Thioredoxin-like_sf"/>
</dbReference>
<dbReference type="Proteomes" id="UP001390339">
    <property type="component" value="Unassembled WGS sequence"/>
</dbReference>
<keyword evidence="4" id="KW-0560">Oxidoreductase</keyword>
<feature type="domain" description="Thioredoxin" evidence="11">
    <location>
        <begin position="20"/>
        <end position="205"/>
    </location>
</feature>
<evidence type="ECO:0000256" key="8">
    <source>
        <dbReference type="ARBA" id="ARBA00038489"/>
    </source>
</evidence>
<evidence type="ECO:0000313" key="13">
    <source>
        <dbReference type="Proteomes" id="UP001390339"/>
    </source>
</evidence>
<evidence type="ECO:0000256" key="1">
    <source>
        <dbReference type="ARBA" id="ARBA00013017"/>
    </source>
</evidence>
<keyword evidence="5" id="KW-1015">Disulfide bond</keyword>
<evidence type="ECO:0000256" key="9">
    <source>
        <dbReference type="ARBA" id="ARBA00049091"/>
    </source>
</evidence>
<evidence type="ECO:0000256" key="6">
    <source>
        <dbReference type="ARBA" id="ARBA00023284"/>
    </source>
</evidence>
<keyword evidence="2" id="KW-0575">Peroxidase</keyword>
<dbReference type="Gene3D" id="1.25.40.10">
    <property type="entry name" value="Tetratricopeptide repeat domain"/>
    <property type="match status" value="1"/>
</dbReference>
<comment type="similarity">
    <text evidence="8">Belongs to the peroxiredoxin family. BCP/PrxQ subfamily.</text>
</comment>
<sequence length="1087" mass="119254">MPVIIRKRKTPPPSAPEPPAKKISKASENATKPVDGDVIATKPVDGDVIATKPVVGDVITLEGFGGDIETNDGTKTTLKALVDESKSGVVLFTYPKAGTPGCTNQACMFRDNYELFTTDGLDIYGLSSDSPKANTAFKEKQKLPYPLLCDPGSILINAIGLKKAPKGTTRGVFAVSKTGKVLLAEPGGPSATVEAVRNLISSNALNTMNNVANVVDSQGKYSEAEEMHRQTLSLKETVLGREHPDTLNSMSTGQQSAIDLVTVKPPPSVTTVIDSQIREKFRDPTRIYTSKFAIAWELRRCISEDLDSSCDLGLTLTISGDQSHSWVVSCRDYVETMWTGGTASSFLAKLEGALGKSNSTDVIDHEEDGLHIILASPDQESLIGSTIVSYTGTVTEISHIAQFLAWIAATFRMPKPDQLSCSSVKFSSAKEYKLSDSEGDFALHLLPLYSLPRDEPGTCWAALFPTSIMAFDFPVLEAHGTSGLRIPVDAMLELAEILHDVSLKNDDGTDAGVYFDGPLWRLYPTGYIPGSKTVQWHLVKNSIGHQHAWAPDHEGGPQWLRAMDLETLKTSNAILGYCNEVQIRLGTVSRIQHYGQYRHARAMFEKPRPEASLGSISVGANAAGRAIGTMTAAFRTRKGHRVSLNKTKEINYNDILNHASKAPVILFDTQKGKERAWMVPQLSLILDLYNFWAHCRQVRDIRYAALGPDGGSNAKAVLEDQDYSRMNVGREILVNDREVSVGTKIKTIYSRIQKFMEKNQEDESGASGTVNTGHTQLPGWDWLELIEDGGHISLRRNARPSSCPKPSWLQFTTIVPVFLGQNMGDLITPTRPEQVCRHWHPLPGGFESNYMASSVRCLEVLSSTYGSGSSRYCEFWNNLTWEFRDTTLFEPCITCAQTDSPTLCRKLPQKVSFLRNKLQKPPPNGYMTFAIPLDGAVVFGAERKGVRDLHHTQGHENGNDTGREDGDAPAQIPAEVPRHVVDGTPEQEEVPNRAHNMIPYQNGGNQLEVEAGGTPNRENAEVRDQEALGALAMNEGDLRDWEIDEAQVGNQNEVADRDNRSIIVQENGGLQVQGDGEGDEFFDALED</sequence>
<dbReference type="Pfam" id="PF00578">
    <property type="entry name" value="AhpC-TSA"/>
    <property type="match status" value="1"/>
</dbReference>
<organism evidence="12 13">
    <name type="scientific">Apiospora arundinis</name>
    <dbReference type="NCBI Taxonomy" id="335852"/>
    <lineage>
        <taxon>Eukaryota</taxon>
        <taxon>Fungi</taxon>
        <taxon>Dikarya</taxon>
        <taxon>Ascomycota</taxon>
        <taxon>Pezizomycotina</taxon>
        <taxon>Sordariomycetes</taxon>
        <taxon>Xylariomycetidae</taxon>
        <taxon>Amphisphaeriales</taxon>
        <taxon>Apiosporaceae</taxon>
        <taxon>Apiospora</taxon>
    </lineage>
</organism>
<dbReference type="InterPro" id="IPR050924">
    <property type="entry name" value="Peroxiredoxin_BCP/PrxQ"/>
</dbReference>
<dbReference type="SUPFAM" id="SSF52833">
    <property type="entry name" value="Thioredoxin-like"/>
    <property type="match status" value="1"/>
</dbReference>
<dbReference type="PANTHER" id="PTHR42801:SF23">
    <property type="entry name" value="PEROXIREDOXIN DOT5"/>
    <property type="match status" value="1"/>
</dbReference>
<dbReference type="EMBL" id="JAPCWZ010000003">
    <property type="protein sequence ID" value="KAK8872626.1"/>
    <property type="molecule type" value="Genomic_DNA"/>
</dbReference>
<dbReference type="PANTHER" id="PTHR42801">
    <property type="entry name" value="THIOREDOXIN-DEPENDENT PEROXIDE REDUCTASE"/>
    <property type="match status" value="1"/>
</dbReference>
<dbReference type="InterPro" id="IPR000866">
    <property type="entry name" value="AhpC/TSA"/>
</dbReference>
<evidence type="ECO:0000256" key="4">
    <source>
        <dbReference type="ARBA" id="ARBA00023002"/>
    </source>
</evidence>
<evidence type="ECO:0000256" key="10">
    <source>
        <dbReference type="SAM" id="MobiDB-lite"/>
    </source>
</evidence>
<feature type="region of interest" description="Disordered" evidence="10">
    <location>
        <begin position="950"/>
        <end position="970"/>
    </location>
</feature>
<evidence type="ECO:0000256" key="5">
    <source>
        <dbReference type="ARBA" id="ARBA00023157"/>
    </source>
</evidence>
<protein>
    <recommendedName>
        <fullName evidence="1">thioredoxin-dependent peroxiredoxin</fullName>
        <ecNumber evidence="1">1.11.1.24</ecNumber>
    </recommendedName>
    <alternativeName>
        <fullName evidence="7">Thioredoxin peroxidase</fullName>
    </alternativeName>
</protein>
<gene>
    <name evidence="12" type="ORF">PGQ11_003140</name>
</gene>
<dbReference type="InterPro" id="IPR011990">
    <property type="entry name" value="TPR-like_helical_dom_sf"/>
</dbReference>
<dbReference type="PROSITE" id="PS51352">
    <property type="entry name" value="THIOREDOXIN_2"/>
    <property type="match status" value="1"/>
</dbReference>
<comment type="catalytic activity">
    <reaction evidence="9">
        <text>a hydroperoxide + [thioredoxin]-dithiol = an alcohol + [thioredoxin]-disulfide + H2O</text>
        <dbReference type="Rhea" id="RHEA:62620"/>
        <dbReference type="Rhea" id="RHEA-COMP:10698"/>
        <dbReference type="Rhea" id="RHEA-COMP:10700"/>
        <dbReference type="ChEBI" id="CHEBI:15377"/>
        <dbReference type="ChEBI" id="CHEBI:29950"/>
        <dbReference type="ChEBI" id="CHEBI:30879"/>
        <dbReference type="ChEBI" id="CHEBI:35924"/>
        <dbReference type="ChEBI" id="CHEBI:50058"/>
        <dbReference type="EC" id="1.11.1.24"/>
    </reaction>
</comment>
<dbReference type="CDD" id="cd03017">
    <property type="entry name" value="PRX_BCP"/>
    <property type="match status" value="1"/>
</dbReference>
<proteinExistence type="inferred from homology"/>
<feature type="compositionally biased region" description="Basic and acidic residues" evidence="10">
    <location>
        <begin position="950"/>
        <end position="966"/>
    </location>
</feature>
<evidence type="ECO:0000313" key="12">
    <source>
        <dbReference type="EMBL" id="KAK8872626.1"/>
    </source>
</evidence>
<keyword evidence="3" id="KW-0049">Antioxidant</keyword>
<keyword evidence="13" id="KW-1185">Reference proteome</keyword>